<evidence type="ECO:0000313" key="4">
    <source>
        <dbReference type="Proteomes" id="UP000826234"/>
    </source>
</evidence>
<dbReference type="PRINTS" id="PR00019">
    <property type="entry name" value="LEURICHRPT"/>
</dbReference>
<organism evidence="3 4">
    <name type="scientific">Phrynosoma platyrhinos</name>
    <name type="common">Desert horned lizard</name>
    <dbReference type="NCBI Taxonomy" id="52577"/>
    <lineage>
        <taxon>Eukaryota</taxon>
        <taxon>Metazoa</taxon>
        <taxon>Chordata</taxon>
        <taxon>Craniata</taxon>
        <taxon>Vertebrata</taxon>
        <taxon>Euteleostomi</taxon>
        <taxon>Lepidosauria</taxon>
        <taxon>Squamata</taxon>
        <taxon>Bifurcata</taxon>
        <taxon>Unidentata</taxon>
        <taxon>Episquamata</taxon>
        <taxon>Toxicofera</taxon>
        <taxon>Iguania</taxon>
        <taxon>Phrynosomatidae</taxon>
        <taxon>Phrynosomatinae</taxon>
        <taxon>Phrynosoma</taxon>
    </lineage>
</organism>
<reference evidence="3 4" key="1">
    <citation type="journal article" date="2022" name="Gigascience">
        <title>A chromosome-level genome assembly and annotation of the desert horned lizard, Phrynosoma platyrhinos, provides insight into chromosomal rearrangements among reptiles.</title>
        <authorList>
            <person name="Koochekian N."/>
            <person name="Ascanio A."/>
            <person name="Farleigh K."/>
            <person name="Card D.C."/>
            <person name="Schield D.R."/>
            <person name="Castoe T.A."/>
            <person name="Jezkova T."/>
        </authorList>
    </citation>
    <scope>NUCLEOTIDE SEQUENCE [LARGE SCALE GENOMIC DNA]</scope>
    <source>
        <strain evidence="3">NK-2021</strain>
    </source>
</reference>
<dbReference type="Pfam" id="PF00560">
    <property type="entry name" value="LRR_1"/>
    <property type="match status" value="1"/>
</dbReference>
<protein>
    <recommendedName>
        <fullName evidence="5">Extracellular matrix protein 2</fullName>
    </recommendedName>
</protein>
<evidence type="ECO:0000256" key="2">
    <source>
        <dbReference type="ARBA" id="ARBA00022737"/>
    </source>
</evidence>
<dbReference type="Pfam" id="PF13516">
    <property type="entry name" value="LRR_6"/>
    <property type="match status" value="1"/>
</dbReference>
<sequence length="314" mass="35930">MQNLTKLKRLNLDGNQLTTIPALPSSLQELKMNDNHLEGLQRHNFRGLFKLLTLELEGNQLHDGNVLPTAFKPLGRLIYLRLDRNRFRAIPSGLPASLQELHLDSNHIEEVTESVLNKTLNLTVLVLSNNKLQEDHIAPRAWIDLPKLEALDLSHNRLAHVPSFLPRHLKQLTLHHNCIERIPGYVFAHMKPGLEFLHLSHNVLRDDGIHAVSFLGLYRSLAELLLDNNQLQSIPRGILNLKGLQVLRLSHNRIRNIPLNSVCDTRVAEDSNIVSMHLENNLIDRRRIPPTAFSCIKAYHSVVLRPQENEEEDY</sequence>
<gene>
    <name evidence="3" type="ORF">JD844_010344</name>
</gene>
<dbReference type="EMBL" id="JAIPUX010000439">
    <property type="protein sequence ID" value="KAH0628801.1"/>
    <property type="molecule type" value="Genomic_DNA"/>
</dbReference>
<comment type="caution">
    <text evidence="3">The sequence shown here is derived from an EMBL/GenBank/DDBJ whole genome shotgun (WGS) entry which is preliminary data.</text>
</comment>
<dbReference type="PROSITE" id="PS51450">
    <property type="entry name" value="LRR"/>
    <property type="match status" value="5"/>
</dbReference>
<dbReference type="Gene3D" id="3.80.10.10">
    <property type="entry name" value="Ribonuclease Inhibitor"/>
    <property type="match status" value="2"/>
</dbReference>
<dbReference type="InterPro" id="IPR032675">
    <property type="entry name" value="LRR_dom_sf"/>
</dbReference>
<keyword evidence="1" id="KW-0433">Leucine-rich repeat</keyword>
<dbReference type="PANTHER" id="PTHR46544:SF2">
    <property type="entry name" value="EXTRACELLULAR MATRIX PROTEIN 2-RELATED"/>
    <property type="match status" value="1"/>
</dbReference>
<accession>A0ABQ7TGE0</accession>
<dbReference type="InterPro" id="IPR001611">
    <property type="entry name" value="Leu-rich_rpt"/>
</dbReference>
<keyword evidence="4" id="KW-1185">Reference proteome</keyword>
<keyword evidence="2" id="KW-0677">Repeat</keyword>
<dbReference type="InterPro" id="IPR003591">
    <property type="entry name" value="Leu-rich_rpt_typical-subtyp"/>
</dbReference>
<name>A0ABQ7TGE0_PHRPL</name>
<dbReference type="PANTHER" id="PTHR46544">
    <property type="entry name" value="EXTRACELLULAR MATRIX PROTEIN 2-RELATED"/>
    <property type="match status" value="1"/>
</dbReference>
<dbReference type="SUPFAM" id="SSF52058">
    <property type="entry name" value="L domain-like"/>
    <property type="match status" value="1"/>
</dbReference>
<dbReference type="Proteomes" id="UP000826234">
    <property type="component" value="Unassembled WGS sequence"/>
</dbReference>
<evidence type="ECO:0000313" key="3">
    <source>
        <dbReference type="EMBL" id="KAH0628801.1"/>
    </source>
</evidence>
<dbReference type="SMART" id="SM00364">
    <property type="entry name" value="LRR_BAC"/>
    <property type="match status" value="6"/>
</dbReference>
<proteinExistence type="predicted"/>
<dbReference type="SMART" id="SM00369">
    <property type="entry name" value="LRR_TYP"/>
    <property type="match status" value="10"/>
</dbReference>
<evidence type="ECO:0000256" key="1">
    <source>
        <dbReference type="ARBA" id="ARBA00022614"/>
    </source>
</evidence>
<evidence type="ECO:0008006" key="5">
    <source>
        <dbReference type="Google" id="ProtNLM"/>
    </source>
</evidence>
<dbReference type="InterPro" id="IPR043184">
    <property type="entry name" value="ECM2"/>
</dbReference>
<dbReference type="Pfam" id="PF13855">
    <property type="entry name" value="LRR_8"/>
    <property type="match status" value="3"/>
</dbReference>